<dbReference type="PANTHER" id="PTHR43434:SF1">
    <property type="entry name" value="PHOSPHOGLYCOLATE PHOSPHATASE"/>
    <property type="match status" value="1"/>
</dbReference>
<dbReference type="InterPro" id="IPR036412">
    <property type="entry name" value="HAD-like_sf"/>
</dbReference>
<comment type="caution">
    <text evidence="1">The sequence shown here is derived from an EMBL/GenBank/DDBJ whole genome shotgun (WGS) entry which is preliminary data.</text>
</comment>
<keyword evidence="2" id="KW-1185">Reference proteome</keyword>
<protein>
    <submittedName>
        <fullName evidence="1">Hydrolase</fullName>
    </submittedName>
</protein>
<name>A0A917Y079_9ACTN</name>
<accession>A0A917Y079</accession>
<dbReference type="Gene3D" id="3.40.50.1000">
    <property type="entry name" value="HAD superfamily/HAD-like"/>
    <property type="match status" value="1"/>
</dbReference>
<dbReference type="InterPro" id="IPR050155">
    <property type="entry name" value="HAD-like_hydrolase_sf"/>
</dbReference>
<dbReference type="GO" id="GO:0006281">
    <property type="term" value="P:DNA repair"/>
    <property type="evidence" value="ECO:0007669"/>
    <property type="project" value="TreeGrafter"/>
</dbReference>
<dbReference type="GO" id="GO:0005829">
    <property type="term" value="C:cytosol"/>
    <property type="evidence" value="ECO:0007669"/>
    <property type="project" value="TreeGrafter"/>
</dbReference>
<dbReference type="SUPFAM" id="SSF56784">
    <property type="entry name" value="HAD-like"/>
    <property type="match status" value="1"/>
</dbReference>
<dbReference type="InterPro" id="IPR023214">
    <property type="entry name" value="HAD_sf"/>
</dbReference>
<dbReference type="Proteomes" id="UP000600365">
    <property type="component" value="Unassembled WGS sequence"/>
</dbReference>
<dbReference type="PANTHER" id="PTHR43434">
    <property type="entry name" value="PHOSPHOGLYCOLATE PHOSPHATASE"/>
    <property type="match status" value="1"/>
</dbReference>
<keyword evidence="1" id="KW-0378">Hydrolase</keyword>
<gene>
    <name evidence="1" type="ORF">GCM10011579_025840</name>
</gene>
<evidence type="ECO:0000313" key="1">
    <source>
        <dbReference type="EMBL" id="GGN60532.1"/>
    </source>
</evidence>
<proteinExistence type="predicted"/>
<dbReference type="Pfam" id="PF00702">
    <property type="entry name" value="Hydrolase"/>
    <property type="match status" value="1"/>
</dbReference>
<sequence>MRKTPLSSVNAPDMRTARAPVVHTVRVTAMWFLYGRSRGQELRRLLRDVDAVLIDFDGPICDLFGKKPTAHIAEEIKVMARHEWGPLDREVEDCHDSHGILHHLRDMLDREALEYRSRRPLDLANTIVTRHESAAANSAPQAPDLETLLDTLLDLGKRLVIVSNNADDPIWQYLKHAGLQSKFEAVCGRDPGEPRRMKPDPDVVLRALECLDGLDPSRALLVGDQLTDLRAAKSARVRFLGYTRDRKRRQLMRRNGADGVVSSHAPVIAAAHGLLGADYSERRVHTELK</sequence>
<dbReference type="CDD" id="cd01427">
    <property type="entry name" value="HAD_like"/>
    <property type="match status" value="1"/>
</dbReference>
<reference evidence="1 2" key="1">
    <citation type="journal article" date="2014" name="Int. J. Syst. Evol. Microbiol.">
        <title>Complete genome sequence of Corynebacterium casei LMG S-19264T (=DSM 44701T), isolated from a smear-ripened cheese.</title>
        <authorList>
            <consortium name="US DOE Joint Genome Institute (JGI-PGF)"/>
            <person name="Walter F."/>
            <person name="Albersmeier A."/>
            <person name="Kalinowski J."/>
            <person name="Ruckert C."/>
        </authorList>
    </citation>
    <scope>NUCLEOTIDE SEQUENCE [LARGE SCALE GENOMIC DNA]</scope>
    <source>
        <strain evidence="1 2">CGMCC 4.7111</strain>
    </source>
</reference>
<evidence type="ECO:0000313" key="2">
    <source>
        <dbReference type="Proteomes" id="UP000600365"/>
    </source>
</evidence>
<dbReference type="AlphaFoldDB" id="A0A917Y079"/>
<dbReference type="EMBL" id="BMMM01000004">
    <property type="protein sequence ID" value="GGN60532.1"/>
    <property type="molecule type" value="Genomic_DNA"/>
</dbReference>
<dbReference type="GO" id="GO:0008967">
    <property type="term" value="F:phosphoglycolate phosphatase activity"/>
    <property type="evidence" value="ECO:0007669"/>
    <property type="project" value="TreeGrafter"/>
</dbReference>
<organism evidence="1 2">
    <name type="scientific">Streptomyces albiflavescens</name>
    <dbReference type="NCBI Taxonomy" id="1623582"/>
    <lineage>
        <taxon>Bacteria</taxon>
        <taxon>Bacillati</taxon>
        <taxon>Actinomycetota</taxon>
        <taxon>Actinomycetes</taxon>
        <taxon>Kitasatosporales</taxon>
        <taxon>Streptomycetaceae</taxon>
        <taxon>Streptomyces</taxon>
    </lineage>
</organism>